<keyword evidence="2" id="KW-1185">Reference proteome</keyword>
<dbReference type="EMBL" id="JAAZWO010000007">
    <property type="protein sequence ID" value="MBC2397681.1"/>
    <property type="molecule type" value="Genomic_DNA"/>
</dbReference>
<name>A0A923EAG4_CLOTT</name>
<dbReference type="RefSeq" id="WP_035148225.1">
    <property type="nucleotide sequence ID" value="NZ_JAAZWO010000007.1"/>
</dbReference>
<comment type="caution">
    <text evidence="1">The sequence shown here is derived from an EMBL/GenBank/DDBJ whole genome shotgun (WGS) entry which is preliminary data.</text>
</comment>
<organism evidence="1 2">
    <name type="scientific">Clostridium tetanomorphum</name>
    <dbReference type="NCBI Taxonomy" id="1553"/>
    <lineage>
        <taxon>Bacteria</taxon>
        <taxon>Bacillati</taxon>
        <taxon>Bacillota</taxon>
        <taxon>Clostridia</taxon>
        <taxon>Eubacteriales</taxon>
        <taxon>Clostridiaceae</taxon>
        <taxon>Clostridium</taxon>
    </lineage>
</organism>
<protein>
    <submittedName>
        <fullName evidence="1">Uncharacterized protein</fullName>
    </submittedName>
</protein>
<dbReference type="AlphaFoldDB" id="A0A923EAG4"/>
<sequence length="83" mass="9456">MSYKYKIGQEIEFTNDFFIETAKGEKLEIKKGDRAMVVKKIDDNTGEIVYINGNAKGLSQNINIQVDDKVDEEEIAKKILESL</sequence>
<accession>A0A923EAG4</accession>
<gene>
    <name evidence="1" type="ORF">HGG79_07825</name>
</gene>
<evidence type="ECO:0000313" key="2">
    <source>
        <dbReference type="Proteomes" id="UP000563151"/>
    </source>
</evidence>
<evidence type="ECO:0000313" key="1">
    <source>
        <dbReference type="EMBL" id="MBC2397681.1"/>
    </source>
</evidence>
<reference evidence="1 2" key="1">
    <citation type="submission" date="2020-04" db="EMBL/GenBank/DDBJ databases">
        <title>Genomic insights into acetone-butanol-ethanol (ABE) fermentation by sequencing solventogenic clostridia strains.</title>
        <authorList>
            <person name="Brown S."/>
        </authorList>
    </citation>
    <scope>NUCLEOTIDE SEQUENCE [LARGE SCALE GENOMIC DNA]</scope>
    <source>
        <strain evidence="1 2">DJ011</strain>
    </source>
</reference>
<proteinExistence type="predicted"/>
<dbReference type="Proteomes" id="UP000563151">
    <property type="component" value="Unassembled WGS sequence"/>
</dbReference>